<keyword evidence="2" id="KW-1185">Reference proteome</keyword>
<dbReference type="AlphaFoldDB" id="A0A3M7Q5E2"/>
<sequence>MTLYKCAPLLLLIGIKFEFLLLGNLMQKRSIDHTKWVCGECNRKLSKTCNDKQINEPFGKLTRLDLIRKLQSSYFQFSIFLNNKTRVKHSKPIWYHYLTQ</sequence>
<accession>A0A3M7Q5E2</accession>
<dbReference type="EMBL" id="REGN01007326">
    <property type="protein sequence ID" value="RNA06637.1"/>
    <property type="molecule type" value="Genomic_DNA"/>
</dbReference>
<reference evidence="1 2" key="1">
    <citation type="journal article" date="2018" name="Sci. Rep.">
        <title>Genomic signatures of local adaptation to the degree of environmental predictability in rotifers.</title>
        <authorList>
            <person name="Franch-Gras L."/>
            <person name="Hahn C."/>
            <person name="Garcia-Roger E.M."/>
            <person name="Carmona M.J."/>
            <person name="Serra M."/>
            <person name="Gomez A."/>
        </authorList>
    </citation>
    <scope>NUCLEOTIDE SEQUENCE [LARGE SCALE GENOMIC DNA]</scope>
    <source>
        <strain evidence="1">HYR1</strain>
    </source>
</reference>
<name>A0A3M7Q5E2_BRAPC</name>
<comment type="caution">
    <text evidence="1">The sequence shown here is derived from an EMBL/GenBank/DDBJ whole genome shotgun (WGS) entry which is preliminary data.</text>
</comment>
<dbReference type="Proteomes" id="UP000276133">
    <property type="component" value="Unassembled WGS sequence"/>
</dbReference>
<organism evidence="1 2">
    <name type="scientific">Brachionus plicatilis</name>
    <name type="common">Marine rotifer</name>
    <name type="synonym">Brachionus muelleri</name>
    <dbReference type="NCBI Taxonomy" id="10195"/>
    <lineage>
        <taxon>Eukaryota</taxon>
        <taxon>Metazoa</taxon>
        <taxon>Spiralia</taxon>
        <taxon>Gnathifera</taxon>
        <taxon>Rotifera</taxon>
        <taxon>Eurotatoria</taxon>
        <taxon>Monogononta</taxon>
        <taxon>Pseudotrocha</taxon>
        <taxon>Ploima</taxon>
        <taxon>Brachionidae</taxon>
        <taxon>Brachionus</taxon>
    </lineage>
</organism>
<protein>
    <submittedName>
        <fullName evidence="1">Uncharacterized protein</fullName>
    </submittedName>
</protein>
<evidence type="ECO:0000313" key="1">
    <source>
        <dbReference type="EMBL" id="RNA06637.1"/>
    </source>
</evidence>
<gene>
    <name evidence="1" type="ORF">BpHYR1_037482</name>
</gene>
<evidence type="ECO:0000313" key="2">
    <source>
        <dbReference type="Proteomes" id="UP000276133"/>
    </source>
</evidence>
<proteinExistence type="predicted"/>